<accession>A0A0M4LHG1</accession>
<proteinExistence type="predicted"/>
<protein>
    <submittedName>
        <fullName evidence="1">Uncharacterized protein</fullName>
    </submittedName>
</protein>
<keyword evidence="2" id="KW-1185">Reference proteome</keyword>
<dbReference type="Proteomes" id="UP000057213">
    <property type="component" value="Chromosome"/>
</dbReference>
<evidence type="ECO:0000313" key="2">
    <source>
        <dbReference type="Proteomes" id="UP000057213"/>
    </source>
</evidence>
<reference evidence="1 2" key="1">
    <citation type="journal article" date="2015" name="Genome Announc.">
        <title>Complete Genome Sequence of Bartonella ancashensis Strain 20.00, Isolated from the Blood of a Patient with Verruga Peruana.</title>
        <authorList>
            <person name="Hang J."/>
            <person name="Mullins K.E."/>
            <person name="Clifford R.J."/>
            <person name="Onmus-Leone F."/>
            <person name="Yang Y."/>
            <person name="Jiang J."/>
            <person name="Leguia M."/>
            <person name="Kasper M.R."/>
            <person name="Maguina C."/>
            <person name="Lesho E.P."/>
            <person name="Jarman R.G."/>
            <person name="Richards A.L."/>
            <person name="Blazes D."/>
        </authorList>
    </citation>
    <scope>NUCLEOTIDE SEQUENCE [LARGE SCALE GENOMIC DNA]</scope>
    <source>
        <strain evidence="1 2">20.00</strain>
    </source>
</reference>
<dbReference type="PATRIC" id="fig|1318743.3.peg.1296"/>
<gene>
    <name evidence="1" type="ORF">PU02_1280</name>
</gene>
<dbReference type="EMBL" id="CP010401">
    <property type="protein sequence ID" value="ALE04094.1"/>
    <property type="molecule type" value="Genomic_DNA"/>
</dbReference>
<sequence>MQEQILTALCIFFTVDALNIIENDSGNVAAAKIIHFMR</sequence>
<dbReference type="KEGG" id="banc:PU02_1280"/>
<name>A0A0M4LHG1_9HYPH</name>
<dbReference type="AlphaFoldDB" id="A0A0M4LHG1"/>
<organism evidence="1 2">
    <name type="scientific">Bartonella ancashensis</name>
    <dbReference type="NCBI Taxonomy" id="1318743"/>
    <lineage>
        <taxon>Bacteria</taxon>
        <taxon>Pseudomonadati</taxon>
        <taxon>Pseudomonadota</taxon>
        <taxon>Alphaproteobacteria</taxon>
        <taxon>Hyphomicrobiales</taxon>
        <taxon>Bartonellaceae</taxon>
        <taxon>Bartonella</taxon>
    </lineage>
</organism>
<evidence type="ECO:0000313" key="1">
    <source>
        <dbReference type="EMBL" id="ALE04094.1"/>
    </source>
</evidence>